<organism evidence="13 14">
    <name type="scientific">Plectus sambesii</name>
    <dbReference type="NCBI Taxonomy" id="2011161"/>
    <lineage>
        <taxon>Eukaryota</taxon>
        <taxon>Metazoa</taxon>
        <taxon>Ecdysozoa</taxon>
        <taxon>Nematoda</taxon>
        <taxon>Chromadorea</taxon>
        <taxon>Plectida</taxon>
        <taxon>Plectina</taxon>
        <taxon>Plectoidea</taxon>
        <taxon>Plectidae</taxon>
        <taxon>Plectus</taxon>
    </lineage>
</organism>
<evidence type="ECO:0000256" key="1">
    <source>
        <dbReference type="ARBA" id="ARBA00022679"/>
    </source>
</evidence>
<feature type="domain" description="Protein kinase" evidence="12">
    <location>
        <begin position="126"/>
        <end position="378"/>
    </location>
</feature>
<dbReference type="GO" id="GO:0004674">
    <property type="term" value="F:protein serine/threonine kinase activity"/>
    <property type="evidence" value="ECO:0007669"/>
    <property type="project" value="UniProtKB-KW"/>
</dbReference>
<dbReference type="WBParaSite" id="PSAMB.scaffold73size86561.g1513.t1">
    <property type="protein sequence ID" value="PSAMB.scaffold73size86561.g1513.t1"/>
    <property type="gene ID" value="PSAMB.scaffold73size86561.g1513"/>
</dbReference>
<feature type="binding site" evidence="10">
    <location>
        <position position="155"/>
    </location>
    <ligand>
        <name>ATP</name>
        <dbReference type="ChEBI" id="CHEBI:30616"/>
    </ligand>
</feature>
<evidence type="ECO:0000256" key="10">
    <source>
        <dbReference type="PROSITE-ProRule" id="PRU10141"/>
    </source>
</evidence>
<dbReference type="InterPro" id="IPR011009">
    <property type="entry name" value="Kinase-like_dom_sf"/>
</dbReference>
<keyword evidence="13" id="KW-1185">Reference proteome</keyword>
<dbReference type="InterPro" id="IPR017441">
    <property type="entry name" value="Protein_kinase_ATP_BS"/>
</dbReference>
<comment type="similarity">
    <text evidence="5">Belongs to the protein kinase superfamily. STE Ser/Thr protein kinase family. MAP kinase kinase subfamily.</text>
</comment>
<dbReference type="SUPFAM" id="SSF54277">
    <property type="entry name" value="CAD &amp; PB1 domains"/>
    <property type="match status" value="1"/>
</dbReference>
<dbReference type="GO" id="GO:0005524">
    <property type="term" value="F:ATP binding"/>
    <property type="evidence" value="ECO:0007669"/>
    <property type="project" value="UniProtKB-UniRule"/>
</dbReference>
<dbReference type="Gene3D" id="1.10.510.10">
    <property type="entry name" value="Transferase(Phosphotransferase) domain 1"/>
    <property type="match status" value="1"/>
</dbReference>
<dbReference type="EC" id="2.7.12.2" evidence="6"/>
<dbReference type="PANTHER" id="PTHR48013:SF9">
    <property type="entry name" value="DUAL SPECIFICITY MITOGEN-ACTIVATED PROTEIN KINASE KINASE 5"/>
    <property type="match status" value="1"/>
</dbReference>
<comment type="catalytic activity">
    <reaction evidence="9">
        <text>L-tyrosyl-[protein] + ATP = O-phospho-L-tyrosyl-[protein] + ADP + H(+)</text>
        <dbReference type="Rhea" id="RHEA:10596"/>
        <dbReference type="Rhea" id="RHEA-COMP:10136"/>
        <dbReference type="Rhea" id="RHEA-COMP:20101"/>
        <dbReference type="ChEBI" id="CHEBI:15378"/>
        <dbReference type="ChEBI" id="CHEBI:30616"/>
        <dbReference type="ChEBI" id="CHEBI:46858"/>
        <dbReference type="ChEBI" id="CHEBI:61978"/>
        <dbReference type="ChEBI" id="CHEBI:456216"/>
        <dbReference type="EC" id="2.7.12.2"/>
    </reaction>
</comment>
<evidence type="ECO:0000256" key="11">
    <source>
        <dbReference type="RuleBase" id="RU000304"/>
    </source>
</evidence>
<evidence type="ECO:0000256" key="3">
    <source>
        <dbReference type="ARBA" id="ARBA00022777"/>
    </source>
</evidence>
<evidence type="ECO:0000256" key="2">
    <source>
        <dbReference type="ARBA" id="ARBA00022741"/>
    </source>
</evidence>
<evidence type="ECO:0000256" key="8">
    <source>
        <dbReference type="ARBA" id="ARBA00049299"/>
    </source>
</evidence>
<reference evidence="14" key="1">
    <citation type="submission" date="2022-11" db="UniProtKB">
        <authorList>
            <consortium name="WormBaseParasite"/>
        </authorList>
    </citation>
    <scope>IDENTIFICATION</scope>
</reference>
<keyword evidence="2 10" id="KW-0547">Nucleotide-binding</keyword>
<dbReference type="InterPro" id="IPR000719">
    <property type="entry name" value="Prot_kinase_dom"/>
</dbReference>
<dbReference type="GO" id="GO:0004708">
    <property type="term" value="F:MAP kinase kinase activity"/>
    <property type="evidence" value="ECO:0007669"/>
    <property type="project" value="UniProtKB-EC"/>
</dbReference>
<accession>A0A914XB91</accession>
<comment type="catalytic activity">
    <reaction evidence="7">
        <text>L-seryl-[protein] + ATP = O-phospho-L-seryl-[protein] + ADP + H(+)</text>
        <dbReference type="Rhea" id="RHEA:17989"/>
        <dbReference type="Rhea" id="RHEA-COMP:9863"/>
        <dbReference type="Rhea" id="RHEA-COMP:11604"/>
        <dbReference type="ChEBI" id="CHEBI:15378"/>
        <dbReference type="ChEBI" id="CHEBI:29999"/>
        <dbReference type="ChEBI" id="CHEBI:30616"/>
        <dbReference type="ChEBI" id="CHEBI:83421"/>
        <dbReference type="ChEBI" id="CHEBI:456216"/>
        <dbReference type="EC" id="2.7.12.2"/>
    </reaction>
</comment>
<evidence type="ECO:0000256" key="7">
    <source>
        <dbReference type="ARBA" id="ARBA00049014"/>
    </source>
</evidence>
<evidence type="ECO:0000259" key="12">
    <source>
        <dbReference type="PROSITE" id="PS50011"/>
    </source>
</evidence>
<dbReference type="PROSITE" id="PS50011">
    <property type="entry name" value="PROTEIN_KINASE_DOM"/>
    <property type="match status" value="1"/>
</dbReference>
<dbReference type="PROSITE" id="PS00108">
    <property type="entry name" value="PROTEIN_KINASE_ST"/>
    <property type="match status" value="1"/>
</dbReference>
<proteinExistence type="inferred from homology"/>
<dbReference type="AlphaFoldDB" id="A0A914XB91"/>
<keyword evidence="3" id="KW-0418">Kinase</keyword>
<evidence type="ECO:0000256" key="6">
    <source>
        <dbReference type="ARBA" id="ARBA00038999"/>
    </source>
</evidence>
<evidence type="ECO:0000313" key="13">
    <source>
        <dbReference type="Proteomes" id="UP000887566"/>
    </source>
</evidence>
<dbReference type="SMART" id="SM00220">
    <property type="entry name" value="S_TKc"/>
    <property type="match status" value="1"/>
</dbReference>
<dbReference type="PROSITE" id="PS00107">
    <property type="entry name" value="PROTEIN_KINASE_ATP"/>
    <property type="match status" value="1"/>
</dbReference>
<dbReference type="Gene3D" id="3.10.20.90">
    <property type="entry name" value="Phosphatidylinositol 3-kinase Catalytic Subunit, Chain A, domain 1"/>
    <property type="match status" value="1"/>
</dbReference>
<name>A0A914XB91_9BILA</name>
<dbReference type="Pfam" id="PF00069">
    <property type="entry name" value="Pkinase"/>
    <property type="match status" value="1"/>
</dbReference>
<dbReference type="InterPro" id="IPR008271">
    <property type="entry name" value="Ser/Thr_kinase_AS"/>
</dbReference>
<evidence type="ECO:0000256" key="9">
    <source>
        <dbReference type="ARBA" id="ARBA00051693"/>
    </source>
</evidence>
<dbReference type="SUPFAM" id="SSF56112">
    <property type="entry name" value="Protein kinase-like (PK-like)"/>
    <property type="match status" value="1"/>
</dbReference>
<evidence type="ECO:0000313" key="14">
    <source>
        <dbReference type="WBParaSite" id="PSAMB.scaffold73size86561.g1513.t1"/>
    </source>
</evidence>
<dbReference type="Gene3D" id="3.30.200.20">
    <property type="entry name" value="Phosphorylase Kinase, domain 1"/>
    <property type="match status" value="1"/>
</dbReference>
<dbReference type="Proteomes" id="UP000887566">
    <property type="component" value="Unplaced"/>
</dbReference>
<sequence length="408" mass="45548">MVLRVMIEHKNGTKLGEVDEMALFFFDTFIASLRSQLDFSDQLSHFEFEDDEGDRVAVRNDDGLRDMLDLFGPDSIVRIFPGGCNEDQKAMPSLSRDSSIDSTVDMSMTGSFNRKLNPAGIDPSALKNLLLLGSGQSGTVYKTLDVVHDRIIAVKCMSLDVPSEKQSRIIAETEVLRKCRSPFIIDFYAALFVDNQFLMCTEYMDAGSLEQFGRLPESVLQPVSVCVIRGLCYLWNRRIMHRDVKASNILVNTAGAVKMCDFGVSKELQDSIAKSYVGTSAYMAPERIYGGEYRIHSDIWSLGLMLLEMALGFFPLSLPGASESPVALMQRIVNDQVPDFRDQLSHMHPAFTQLVQSCLIKDPSLRASPSGLLENVFVVEHDPIEHARVALFVTSFYKDQQASVQPQS</sequence>
<protein>
    <recommendedName>
        <fullName evidence="6">mitogen-activated protein kinase kinase</fullName>
        <ecNumber evidence="6">2.7.12.2</ecNumber>
    </recommendedName>
</protein>
<evidence type="ECO:0000256" key="4">
    <source>
        <dbReference type="ARBA" id="ARBA00022840"/>
    </source>
</evidence>
<keyword evidence="4 10" id="KW-0067">ATP-binding</keyword>
<evidence type="ECO:0000256" key="5">
    <source>
        <dbReference type="ARBA" id="ARBA00038035"/>
    </source>
</evidence>
<keyword evidence="1" id="KW-0808">Transferase</keyword>
<comment type="catalytic activity">
    <reaction evidence="8">
        <text>L-threonyl-[protein] + ATP = O-phospho-L-threonyl-[protein] + ADP + H(+)</text>
        <dbReference type="Rhea" id="RHEA:46608"/>
        <dbReference type="Rhea" id="RHEA-COMP:11060"/>
        <dbReference type="Rhea" id="RHEA-COMP:11605"/>
        <dbReference type="ChEBI" id="CHEBI:15378"/>
        <dbReference type="ChEBI" id="CHEBI:30013"/>
        <dbReference type="ChEBI" id="CHEBI:30616"/>
        <dbReference type="ChEBI" id="CHEBI:61977"/>
        <dbReference type="ChEBI" id="CHEBI:456216"/>
        <dbReference type="EC" id="2.7.12.2"/>
    </reaction>
</comment>
<keyword evidence="11" id="KW-0723">Serine/threonine-protein kinase</keyword>
<dbReference type="PANTHER" id="PTHR48013">
    <property type="entry name" value="DUAL SPECIFICITY MITOGEN-ACTIVATED PROTEIN KINASE KINASE 5-RELATED"/>
    <property type="match status" value="1"/>
</dbReference>